<dbReference type="EMBL" id="WELI01000007">
    <property type="protein sequence ID" value="KAB7728701.1"/>
    <property type="molecule type" value="Genomic_DNA"/>
</dbReference>
<evidence type="ECO:0000256" key="1">
    <source>
        <dbReference type="SAM" id="Phobius"/>
    </source>
</evidence>
<gene>
    <name evidence="2" type="ORF">F5984_17875</name>
</gene>
<dbReference type="AlphaFoldDB" id="A0A7J5TW69"/>
<evidence type="ECO:0000313" key="3">
    <source>
        <dbReference type="Proteomes" id="UP000488299"/>
    </source>
</evidence>
<name>A0A7J5TW69_9BACT</name>
<feature type="transmembrane region" description="Helical" evidence="1">
    <location>
        <begin position="236"/>
        <end position="254"/>
    </location>
</feature>
<reference evidence="2 3" key="1">
    <citation type="submission" date="2019-10" db="EMBL/GenBank/DDBJ databases">
        <title>Rudanella paleaurantiibacter sp. nov., isolated from sludge.</title>
        <authorList>
            <person name="Xu S.Q."/>
        </authorList>
    </citation>
    <scope>NUCLEOTIDE SEQUENCE [LARGE SCALE GENOMIC DNA]</scope>
    <source>
        <strain evidence="2 3">HX-22-17</strain>
    </source>
</reference>
<protein>
    <recommendedName>
        <fullName evidence="4">Prenyltransferase</fullName>
    </recommendedName>
</protein>
<evidence type="ECO:0000313" key="2">
    <source>
        <dbReference type="EMBL" id="KAB7728701.1"/>
    </source>
</evidence>
<dbReference type="Proteomes" id="UP000488299">
    <property type="component" value="Unassembled WGS sequence"/>
</dbReference>
<keyword evidence="1" id="KW-0472">Membrane</keyword>
<feature type="transmembrane region" description="Helical" evidence="1">
    <location>
        <begin position="209"/>
        <end position="230"/>
    </location>
</feature>
<keyword evidence="1" id="KW-1133">Transmembrane helix</keyword>
<feature type="transmembrane region" description="Helical" evidence="1">
    <location>
        <begin position="104"/>
        <end position="122"/>
    </location>
</feature>
<feature type="transmembrane region" description="Helical" evidence="1">
    <location>
        <begin position="35"/>
        <end position="56"/>
    </location>
</feature>
<feature type="transmembrane region" description="Helical" evidence="1">
    <location>
        <begin position="76"/>
        <end position="98"/>
    </location>
</feature>
<accession>A0A7J5TW69</accession>
<proteinExistence type="predicted"/>
<evidence type="ECO:0008006" key="4">
    <source>
        <dbReference type="Google" id="ProtNLM"/>
    </source>
</evidence>
<keyword evidence="1" id="KW-0812">Transmembrane</keyword>
<sequence>MRPLYTFNYLSLLVVLGAVLSNRMAARLSDVVPIHWATSVVLALVVWIIYTVDRLLDVRKASGPQTPRHTFHRTHATRLGQMVAGAALLAGILVFFLPKPVWKFGLVLGGICAGYVLAVFRLPARHPALLLKEPLVAILFSAGVWGSVWAQRASISAVEWTEGLMFTAIAFQNLLLFDLFEQTEPYTGARPYSLATAWGSVACDQILRWLTFGVVAAAFGICLMADNGSVGGGLRFAQRSALMLGIMSVVLYVIQRYPGYYSKHERYRWLGDAVFWLPALVL</sequence>
<comment type="caution">
    <text evidence="2">The sequence shown here is derived from an EMBL/GenBank/DDBJ whole genome shotgun (WGS) entry which is preliminary data.</text>
</comment>
<dbReference type="RefSeq" id="WP_152125595.1">
    <property type="nucleotide sequence ID" value="NZ_WELI01000007.1"/>
</dbReference>
<organism evidence="2 3">
    <name type="scientific">Rudanella paleaurantiibacter</name>
    <dbReference type="NCBI Taxonomy" id="2614655"/>
    <lineage>
        <taxon>Bacteria</taxon>
        <taxon>Pseudomonadati</taxon>
        <taxon>Bacteroidota</taxon>
        <taxon>Cytophagia</taxon>
        <taxon>Cytophagales</taxon>
        <taxon>Cytophagaceae</taxon>
        <taxon>Rudanella</taxon>
    </lineage>
</organism>
<keyword evidence="3" id="KW-1185">Reference proteome</keyword>